<feature type="compositionally biased region" description="Basic residues" evidence="1">
    <location>
        <begin position="326"/>
        <end position="336"/>
    </location>
</feature>
<dbReference type="GO" id="GO:0032366">
    <property type="term" value="P:intracellular sterol transport"/>
    <property type="evidence" value="ECO:0007669"/>
    <property type="project" value="TreeGrafter"/>
</dbReference>
<evidence type="ECO:0000256" key="1">
    <source>
        <dbReference type="SAM" id="MobiDB-lite"/>
    </source>
</evidence>
<feature type="region of interest" description="Disordered" evidence="1">
    <location>
        <begin position="1"/>
        <end position="41"/>
    </location>
</feature>
<sequence length="702" mass="77966">MALTNGTGNENSEDEVVLRVKPQPDSEKTNQNKTRHTTSELTKSSQHHTIYLIRSYSVRSETSHSDVEKDAILELSNIRSILNNTELDVVRCKSDSGIPFHEVNSERTLRTRSVSIPSPFKHNSFIRRSFHSLWGKSFKRKSKNAHVKGGSSSSGSEKFEKSRKRKSGLETCEIEGVDDVEVFVSGRSSQSSEKYETVHEEKDEGESDVQLRRRNSTSSSCRSIRSTNSVGFGIRSAPSSPMAPLQGQSEAHGQSVISLNAVPQSPSHQSAGSKLDSKSLKHLSAPVTASSNRSISPHPQKSSSSSSKNDPPPEKEKEKKRKELSSSRQKKFHRHFQQVSKDERVINYYSCALVSDILLQGHLYITENYFAFYSNVFGFVTKLLIPTASVVRISKEKTAKIIPNAVGVATADERHVFGSFMSREAAFRLMCSVCQPLEPVEIIPKVPDIEVSEECSVEDDSSCSISGNESPPQAVDSTSDASQSLRQRAITSNFPPTDSVDGEEKTDIPRDANSVTAAKPTPSTATSNIPTKISKSPPPRIIPSRTFKLKFPTDFHIVYIGVVLTLILTMFSAFLLYRILDFEAKNKNHSNLNFKWGSGNDVDEIYAEALRWQKEMQTRSTEEAQIILNSNLEQIARVRRNLESLSSLIHDRKLQPSQSYEDDGDGTFNTIKRGYNYNARSATPDLASREAVDSNSDYGASP</sequence>
<protein>
    <recommendedName>
        <fullName evidence="3">GRAM domain-containing protein</fullName>
    </recommendedName>
</protein>
<dbReference type="Proteomes" id="UP000594454">
    <property type="component" value="Chromosome 4"/>
</dbReference>
<feature type="region of interest" description="Disordered" evidence="1">
    <location>
        <begin position="679"/>
        <end position="702"/>
    </location>
</feature>
<dbReference type="InterPro" id="IPR004182">
    <property type="entry name" value="GRAM"/>
</dbReference>
<dbReference type="InParanoid" id="A0A7R8YZ30"/>
<keyword evidence="2" id="KW-0472">Membrane</keyword>
<dbReference type="AlphaFoldDB" id="A0A7R8YZ30"/>
<dbReference type="GO" id="GO:0120015">
    <property type="term" value="F:sterol transfer activity"/>
    <property type="evidence" value="ECO:0007669"/>
    <property type="project" value="TreeGrafter"/>
</dbReference>
<feature type="domain" description="GRAM" evidence="3">
    <location>
        <begin position="330"/>
        <end position="397"/>
    </location>
</feature>
<keyword evidence="5" id="KW-1185">Reference proteome</keyword>
<feature type="compositionally biased region" description="Low complexity" evidence="1">
    <location>
        <begin position="216"/>
        <end position="229"/>
    </location>
</feature>
<feature type="region of interest" description="Disordered" evidence="1">
    <location>
        <begin position="144"/>
        <end position="170"/>
    </location>
</feature>
<feature type="compositionally biased region" description="Basic and acidic residues" evidence="1">
    <location>
        <begin position="193"/>
        <end position="202"/>
    </location>
</feature>
<dbReference type="InterPro" id="IPR011993">
    <property type="entry name" value="PH-like_dom_sf"/>
</dbReference>
<feature type="compositionally biased region" description="Low complexity" evidence="1">
    <location>
        <begin position="516"/>
        <end position="535"/>
    </location>
</feature>
<evidence type="ECO:0000256" key="2">
    <source>
        <dbReference type="SAM" id="Phobius"/>
    </source>
</evidence>
<feature type="region of interest" description="Disordered" evidence="1">
    <location>
        <begin position="183"/>
        <end position="336"/>
    </location>
</feature>
<dbReference type="EMBL" id="LR899012">
    <property type="protein sequence ID" value="CAD7087376.1"/>
    <property type="molecule type" value="Genomic_DNA"/>
</dbReference>
<feature type="compositionally biased region" description="Polar residues" evidence="1">
    <location>
        <begin position="467"/>
        <end position="496"/>
    </location>
</feature>
<keyword evidence="2" id="KW-1133">Transmembrane helix</keyword>
<reference evidence="4 5" key="1">
    <citation type="submission" date="2020-11" db="EMBL/GenBank/DDBJ databases">
        <authorList>
            <person name="Wallbank WR R."/>
            <person name="Pardo Diaz C."/>
            <person name="Kozak K."/>
            <person name="Martin S."/>
            <person name="Jiggins C."/>
            <person name="Moest M."/>
            <person name="Warren A I."/>
            <person name="Generalovic N T."/>
            <person name="Byers J.R.P. K."/>
            <person name="Montejo-Kovacevich G."/>
            <person name="Yen C E."/>
        </authorList>
    </citation>
    <scope>NUCLEOTIDE SEQUENCE [LARGE SCALE GENOMIC DNA]</scope>
</reference>
<feature type="compositionally biased region" description="Polar residues" evidence="1">
    <location>
        <begin position="246"/>
        <end position="272"/>
    </location>
</feature>
<dbReference type="PANTHER" id="PTHR23319:SF13">
    <property type="entry name" value="GRAM DOMAIN-CONTAINING PROTEIN"/>
    <property type="match status" value="1"/>
</dbReference>
<feature type="region of interest" description="Disordered" evidence="1">
    <location>
        <begin position="460"/>
        <end position="539"/>
    </location>
</feature>
<proteinExistence type="predicted"/>
<feature type="compositionally biased region" description="Basic and acidic residues" evidence="1">
    <location>
        <begin position="311"/>
        <end position="325"/>
    </location>
</feature>
<feature type="compositionally biased region" description="Polar residues" evidence="1">
    <location>
        <begin position="1"/>
        <end position="10"/>
    </location>
</feature>
<accession>A0A7R8YZ30</accession>
<dbReference type="OrthoDB" id="74360at2759"/>
<dbReference type="InterPro" id="IPR051482">
    <property type="entry name" value="Cholesterol_transport"/>
</dbReference>
<evidence type="ECO:0000259" key="3">
    <source>
        <dbReference type="SMART" id="SM00568"/>
    </source>
</evidence>
<feature type="transmembrane region" description="Helical" evidence="2">
    <location>
        <begin position="557"/>
        <end position="577"/>
    </location>
</feature>
<dbReference type="Pfam" id="PF02893">
    <property type="entry name" value="GRAM"/>
    <property type="match status" value="1"/>
</dbReference>
<evidence type="ECO:0000313" key="5">
    <source>
        <dbReference type="Proteomes" id="UP000594454"/>
    </source>
</evidence>
<dbReference type="GO" id="GO:0005886">
    <property type="term" value="C:plasma membrane"/>
    <property type="evidence" value="ECO:0007669"/>
    <property type="project" value="TreeGrafter"/>
</dbReference>
<dbReference type="SMART" id="SM00568">
    <property type="entry name" value="GRAM"/>
    <property type="match status" value="1"/>
</dbReference>
<dbReference type="GO" id="GO:0140268">
    <property type="term" value="C:endoplasmic reticulum-plasma membrane contact site"/>
    <property type="evidence" value="ECO:0007669"/>
    <property type="project" value="TreeGrafter"/>
</dbReference>
<keyword evidence="2" id="KW-0812">Transmembrane</keyword>
<dbReference type="GO" id="GO:0005789">
    <property type="term" value="C:endoplasmic reticulum membrane"/>
    <property type="evidence" value="ECO:0007669"/>
    <property type="project" value="TreeGrafter"/>
</dbReference>
<dbReference type="Gene3D" id="2.30.29.30">
    <property type="entry name" value="Pleckstrin-homology domain (PH domain)/Phosphotyrosine-binding domain (PTB)"/>
    <property type="match status" value="1"/>
</dbReference>
<evidence type="ECO:0000313" key="4">
    <source>
        <dbReference type="EMBL" id="CAD7087376.1"/>
    </source>
</evidence>
<gene>
    <name evidence="4" type="ORF">HERILL_LOCUS10089</name>
</gene>
<feature type="compositionally biased region" description="Polar residues" evidence="1">
    <location>
        <begin position="693"/>
        <end position="702"/>
    </location>
</feature>
<dbReference type="PANTHER" id="PTHR23319">
    <property type="entry name" value="GRAM DOMAIN CONTAINING 1B, ISOFORM E"/>
    <property type="match status" value="1"/>
</dbReference>
<feature type="compositionally biased region" description="Low complexity" evidence="1">
    <location>
        <begin position="294"/>
        <end position="309"/>
    </location>
</feature>
<dbReference type="CDD" id="cd13220">
    <property type="entry name" value="PH-GRAM_GRAMDC"/>
    <property type="match status" value="1"/>
</dbReference>
<dbReference type="GO" id="GO:0032934">
    <property type="term" value="F:sterol binding"/>
    <property type="evidence" value="ECO:0007669"/>
    <property type="project" value="TreeGrafter"/>
</dbReference>
<feature type="compositionally biased region" description="Basic and acidic residues" evidence="1">
    <location>
        <begin position="16"/>
        <end position="30"/>
    </location>
</feature>
<name>A0A7R8YZ30_HERIL</name>
<organism evidence="4 5">
    <name type="scientific">Hermetia illucens</name>
    <name type="common">Black soldier fly</name>
    <dbReference type="NCBI Taxonomy" id="343691"/>
    <lineage>
        <taxon>Eukaryota</taxon>
        <taxon>Metazoa</taxon>
        <taxon>Ecdysozoa</taxon>
        <taxon>Arthropoda</taxon>
        <taxon>Hexapoda</taxon>
        <taxon>Insecta</taxon>
        <taxon>Pterygota</taxon>
        <taxon>Neoptera</taxon>
        <taxon>Endopterygota</taxon>
        <taxon>Diptera</taxon>
        <taxon>Brachycera</taxon>
        <taxon>Stratiomyomorpha</taxon>
        <taxon>Stratiomyidae</taxon>
        <taxon>Hermetiinae</taxon>
        <taxon>Hermetia</taxon>
    </lineage>
</organism>